<reference evidence="3" key="1">
    <citation type="submission" date="2017-05" db="EMBL/GenBank/DDBJ databases">
        <title>Physiological properties and genetic analysis related to exopolysaccharide production of fresh-water unicellular cyanobacterium Aphanothece sacrum, Suizenji Nori, that has been cultured as a food source in Japan.</title>
        <authorList>
            <person name="Kanesaki Y."/>
            <person name="Yoshikawa S."/>
            <person name="Ohki K."/>
        </authorList>
    </citation>
    <scope>NUCLEOTIDE SEQUENCE [LARGE SCALE GENOMIC DNA]</scope>
    <source>
        <strain evidence="3">FPU1</strain>
    </source>
</reference>
<dbReference type="EMBL" id="BDQK01000013">
    <property type="protein sequence ID" value="GBF81438.1"/>
    <property type="molecule type" value="Genomic_DNA"/>
</dbReference>
<dbReference type="AlphaFoldDB" id="A0A401IJH0"/>
<dbReference type="Pfam" id="PF06094">
    <property type="entry name" value="GGACT"/>
    <property type="match status" value="1"/>
</dbReference>
<keyword evidence="3" id="KW-1185">Reference proteome</keyword>
<accession>A0A401IJH0</accession>
<gene>
    <name evidence="2" type="ORF">AsFPU1_2851</name>
</gene>
<protein>
    <submittedName>
        <fullName evidence="2">Branched-chain alpha-keto acid dehydrogenase</fullName>
    </submittedName>
</protein>
<sequence length="143" mass="16651">MLRIFVYGTLKPGERNYPVYLDKRVIESLRAYTPGILYHLSLGYPAMTTGQDIVKGYLLTLADETILDKLDQLENYSPWRSPQENSYLRQRLQVYAPNGQDLGKAWSYVMSSTNVEKWQGKLIESGWWTQTTEHQVESQPWDD</sequence>
<dbReference type="Gene3D" id="3.10.490.10">
    <property type="entry name" value="Gamma-glutamyl cyclotransferase-like"/>
    <property type="match status" value="1"/>
</dbReference>
<evidence type="ECO:0000313" key="3">
    <source>
        <dbReference type="Proteomes" id="UP000287247"/>
    </source>
</evidence>
<evidence type="ECO:0000259" key="1">
    <source>
        <dbReference type="Pfam" id="PF06094"/>
    </source>
</evidence>
<dbReference type="Proteomes" id="UP000287247">
    <property type="component" value="Unassembled WGS sequence"/>
</dbReference>
<dbReference type="SUPFAM" id="SSF110857">
    <property type="entry name" value="Gamma-glutamyl cyclotransferase-like"/>
    <property type="match status" value="1"/>
</dbReference>
<comment type="caution">
    <text evidence="2">The sequence shown here is derived from an EMBL/GenBank/DDBJ whole genome shotgun (WGS) entry which is preliminary data.</text>
</comment>
<feature type="domain" description="Gamma-glutamylcyclotransferase AIG2-like" evidence="1">
    <location>
        <begin position="4"/>
        <end position="129"/>
    </location>
</feature>
<evidence type="ECO:0000313" key="2">
    <source>
        <dbReference type="EMBL" id="GBF81438.1"/>
    </source>
</evidence>
<dbReference type="CDD" id="cd06661">
    <property type="entry name" value="GGCT_like"/>
    <property type="match status" value="1"/>
</dbReference>
<dbReference type="OrthoDB" id="8538589at2"/>
<name>A0A401IJH0_APHSA</name>
<dbReference type="InterPro" id="IPR009288">
    <property type="entry name" value="AIG2-like_dom"/>
</dbReference>
<dbReference type="InterPro" id="IPR013024">
    <property type="entry name" value="GGCT-like"/>
</dbReference>
<proteinExistence type="predicted"/>
<dbReference type="InterPro" id="IPR036568">
    <property type="entry name" value="GGCT-like_sf"/>
</dbReference>
<dbReference type="RefSeq" id="WP_124975479.1">
    <property type="nucleotide sequence ID" value="NZ_BDQK01000013.1"/>
</dbReference>
<organism evidence="2 3">
    <name type="scientific">Aphanothece sacrum FPU1</name>
    <dbReference type="NCBI Taxonomy" id="1920663"/>
    <lineage>
        <taxon>Bacteria</taxon>
        <taxon>Bacillati</taxon>
        <taxon>Cyanobacteriota</taxon>
        <taxon>Cyanophyceae</taxon>
        <taxon>Oscillatoriophycideae</taxon>
        <taxon>Chroococcales</taxon>
        <taxon>Aphanothecaceae</taxon>
        <taxon>Aphanothece</taxon>
    </lineage>
</organism>